<reference evidence="4 5" key="1">
    <citation type="journal article" date="2018" name="Nat. Ecol. Evol.">
        <title>Pezizomycetes genomes reveal the molecular basis of ectomycorrhizal truffle lifestyle.</title>
        <authorList>
            <person name="Murat C."/>
            <person name="Payen T."/>
            <person name="Noel B."/>
            <person name="Kuo A."/>
            <person name="Morin E."/>
            <person name="Chen J."/>
            <person name="Kohler A."/>
            <person name="Krizsan K."/>
            <person name="Balestrini R."/>
            <person name="Da Silva C."/>
            <person name="Montanini B."/>
            <person name="Hainaut M."/>
            <person name="Levati E."/>
            <person name="Barry K.W."/>
            <person name="Belfiori B."/>
            <person name="Cichocki N."/>
            <person name="Clum A."/>
            <person name="Dockter R.B."/>
            <person name="Fauchery L."/>
            <person name="Guy J."/>
            <person name="Iotti M."/>
            <person name="Le Tacon F."/>
            <person name="Lindquist E.A."/>
            <person name="Lipzen A."/>
            <person name="Malagnac F."/>
            <person name="Mello A."/>
            <person name="Molinier V."/>
            <person name="Miyauchi S."/>
            <person name="Poulain J."/>
            <person name="Riccioni C."/>
            <person name="Rubini A."/>
            <person name="Sitrit Y."/>
            <person name="Splivallo R."/>
            <person name="Traeger S."/>
            <person name="Wang M."/>
            <person name="Zifcakova L."/>
            <person name="Wipf D."/>
            <person name="Zambonelli A."/>
            <person name="Paolocci F."/>
            <person name="Nowrousian M."/>
            <person name="Ottonello S."/>
            <person name="Baldrian P."/>
            <person name="Spatafora J.W."/>
            <person name="Henrissat B."/>
            <person name="Nagy L.G."/>
            <person name="Aury J.M."/>
            <person name="Wincker P."/>
            <person name="Grigoriev I.V."/>
            <person name="Bonfante P."/>
            <person name="Martin F.M."/>
        </authorList>
    </citation>
    <scope>NUCLEOTIDE SEQUENCE [LARGE SCALE GENOMIC DNA]</scope>
    <source>
        <strain evidence="4 5">RN42</strain>
    </source>
</reference>
<dbReference type="GO" id="GO:0031593">
    <property type="term" value="F:polyubiquitin modification-dependent protein binding"/>
    <property type="evidence" value="ECO:0007669"/>
    <property type="project" value="TreeGrafter"/>
</dbReference>
<evidence type="ECO:0000256" key="1">
    <source>
        <dbReference type="ARBA" id="ARBA00006043"/>
    </source>
</evidence>
<dbReference type="InterPro" id="IPR004854">
    <property type="entry name" value="Ufd1-like"/>
</dbReference>
<name>A0A3N4HEU9_ASCIM</name>
<evidence type="ECO:0000313" key="4">
    <source>
        <dbReference type="EMBL" id="RPA71438.1"/>
    </source>
</evidence>
<dbReference type="GO" id="GO:0036503">
    <property type="term" value="P:ERAD pathway"/>
    <property type="evidence" value="ECO:0007669"/>
    <property type="project" value="TreeGrafter"/>
</dbReference>
<dbReference type="PANTHER" id="PTHR12555:SF15">
    <property type="entry name" value="FUSION DEGRADATION PROTEIN (UFD1), PUTATIVE (AFU_ORTHOLOGUE AFUA_4G04640)-RELATED"/>
    <property type="match status" value="1"/>
</dbReference>
<accession>A0A3N4HEU9</accession>
<protein>
    <recommendedName>
        <fullName evidence="3">Ubiquitin fusion degradation protein UFD1 N-terminal subdomain 1 domain-containing protein</fullName>
    </recommendedName>
</protein>
<dbReference type="InterPro" id="IPR055417">
    <property type="entry name" value="UFD1_N1"/>
</dbReference>
<organism evidence="4 5">
    <name type="scientific">Ascobolus immersus RN42</name>
    <dbReference type="NCBI Taxonomy" id="1160509"/>
    <lineage>
        <taxon>Eukaryota</taxon>
        <taxon>Fungi</taxon>
        <taxon>Dikarya</taxon>
        <taxon>Ascomycota</taxon>
        <taxon>Pezizomycotina</taxon>
        <taxon>Pezizomycetes</taxon>
        <taxon>Pezizales</taxon>
        <taxon>Ascobolaceae</taxon>
        <taxon>Ascobolus</taxon>
    </lineage>
</organism>
<dbReference type="Pfam" id="PF03152">
    <property type="entry name" value="UFD1_N1"/>
    <property type="match status" value="1"/>
</dbReference>
<dbReference type="GO" id="GO:0006511">
    <property type="term" value="P:ubiquitin-dependent protein catabolic process"/>
    <property type="evidence" value="ECO:0007669"/>
    <property type="project" value="InterPro"/>
</dbReference>
<evidence type="ECO:0000256" key="2">
    <source>
        <dbReference type="ARBA" id="ARBA00022786"/>
    </source>
</evidence>
<keyword evidence="2" id="KW-0833">Ubl conjugation pathway</keyword>
<evidence type="ECO:0000259" key="3">
    <source>
        <dbReference type="Pfam" id="PF03152"/>
    </source>
</evidence>
<dbReference type="PANTHER" id="PTHR12555">
    <property type="entry name" value="UBIQUITIN FUSION DEGRADATON PROTEIN 1"/>
    <property type="match status" value="1"/>
</dbReference>
<dbReference type="OrthoDB" id="193703at2759"/>
<gene>
    <name evidence="4" type="ORF">BJ508DRAFT_382031</name>
</gene>
<dbReference type="InterPro" id="IPR042299">
    <property type="entry name" value="Ufd1-like_Nn"/>
</dbReference>
<sequence length="142" mass="15524">MAEPPILNYSTLLSASRSPLLAGDKVTLPQSTLEKLIAQTGQAPLPKPLTFRIFNPANNLFTHVVPREFSAEEGTVSLSPYVWEVLKLHDVVLDDDLIEVPKVSITVKTLPKGTSVRLRPLEASDGYAEGVWSEWGDGTVLD</sequence>
<dbReference type="Proteomes" id="UP000275078">
    <property type="component" value="Unassembled WGS sequence"/>
</dbReference>
<feature type="domain" description="Ubiquitin fusion degradation protein UFD1 N-terminal subdomain 1" evidence="3">
    <location>
        <begin position="14"/>
        <end position="102"/>
    </location>
</feature>
<dbReference type="STRING" id="1160509.A0A3N4HEU9"/>
<proteinExistence type="inferred from homology"/>
<keyword evidence="5" id="KW-1185">Reference proteome</keyword>
<dbReference type="AlphaFoldDB" id="A0A3N4HEU9"/>
<evidence type="ECO:0000313" key="5">
    <source>
        <dbReference type="Proteomes" id="UP000275078"/>
    </source>
</evidence>
<dbReference type="EMBL" id="ML119929">
    <property type="protein sequence ID" value="RPA71438.1"/>
    <property type="molecule type" value="Genomic_DNA"/>
</dbReference>
<dbReference type="Gene3D" id="2.40.40.50">
    <property type="entry name" value="Ubiquitin fusion degradation protein UFD1, N-terminal domain"/>
    <property type="match status" value="1"/>
</dbReference>
<dbReference type="GO" id="GO:0034098">
    <property type="term" value="C:VCP-NPL4-UFD1 AAA ATPase complex"/>
    <property type="evidence" value="ECO:0007669"/>
    <property type="project" value="TreeGrafter"/>
</dbReference>
<comment type="similarity">
    <text evidence="1">Belongs to the UFD1 family.</text>
</comment>